<dbReference type="InterPro" id="IPR036514">
    <property type="entry name" value="SGNH_hydro_sf"/>
</dbReference>
<dbReference type="SUPFAM" id="SSF52266">
    <property type="entry name" value="SGNH hydrolase"/>
    <property type="match status" value="1"/>
</dbReference>
<protein>
    <recommendedName>
        <fullName evidence="3">Carbohydrate esterase family 16 protein</fullName>
    </recommendedName>
</protein>
<keyword evidence="2" id="KW-1185">Reference proteome</keyword>
<name>A0A137PBW9_CONC2</name>
<evidence type="ECO:0000313" key="2">
    <source>
        <dbReference type="Proteomes" id="UP000070444"/>
    </source>
</evidence>
<dbReference type="GO" id="GO:0016788">
    <property type="term" value="F:hydrolase activity, acting on ester bonds"/>
    <property type="evidence" value="ECO:0007669"/>
    <property type="project" value="InterPro"/>
</dbReference>
<evidence type="ECO:0008006" key="3">
    <source>
        <dbReference type="Google" id="ProtNLM"/>
    </source>
</evidence>
<gene>
    <name evidence="1" type="ORF">CONCODRAFT_4605</name>
</gene>
<reference evidence="1 2" key="1">
    <citation type="journal article" date="2015" name="Genome Biol. Evol.">
        <title>Phylogenomic analyses indicate that early fungi evolved digesting cell walls of algal ancestors of land plants.</title>
        <authorList>
            <person name="Chang Y."/>
            <person name="Wang S."/>
            <person name="Sekimoto S."/>
            <person name="Aerts A.L."/>
            <person name="Choi C."/>
            <person name="Clum A."/>
            <person name="LaButti K.M."/>
            <person name="Lindquist E.A."/>
            <person name="Yee Ngan C."/>
            <person name="Ohm R.A."/>
            <person name="Salamov A.A."/>
            <person name="Grigoriev I.V."/>
            <person name="Spatafora J.W."/>
            <person name="Berbee M.L."/>
        </authorList>
    </citation>
    <scope>NUCLEOTIDE SEQUENCE [LARGE SCALE GENOMIC DNA]</scope>
    <source>
        <strain evidence="1 2">NRRL 28638</strain>
    </source>
</reference>
<dbReference type="AlphaFoldDB" id="A0A137PBW9"/>
<dbReference type="OrthoDB" id="1600564at2759"/>
<dbReference type="Pfam" id="PF00657">
    <property type="entry name" value="Lipase_GDSL"/>
    <property type="match status" value="1"/>
</dbReference>
<proteinExistence type="predicted"/>
<evidence type="ECO:0000313" key="1">
    <source>
        <dbReference type="EMBL" id="KXN72508.1"/>
    </source>
</evidence>
<dbReference type="Gene3D" id="3.40.50.1110">
    <property type="entry name" value="SGNH hydrolase"/>
    <property type="match status" value="1"/>
</dbReference>
<dbReference type="Proteomes" id="UP000070444">
    <property type="component" value="Unassembled WGS sequence"/>
</dbReference>
<dbReference type="InterPro" id="IPR001087">
    <property type="entry name" value="GDSL"/>
</dbReference>
<dbReference type="EMBL" id="KQ964451">
    <property type="protein sequence ID" value="KXN72508.1"/>
    <property type="molecule type" value="Genomic_DNA"/>
</dbReference>
<sequence length="241" mass="27688">MKDILKIKKVENYAYGAATTNNKLSNLISFVPSIHDQVDRFSLNFNESCGIDKKNYLVTYLGGLNDYHNLTLSPFDLVSNMEMDLTRLIKDFGFEQIFVIGLPPVSLIPGIILLDPLNYNLFKLKVSVHNTLLSQAVSRLSSLYTNVNLSFFDFGPDFSFLSPWYHNPLPDEEPSYCFDEYEDSDPCTNPEEFFFYDTNHPTTQAHFALAQFGITLIRKNHFAQRCPKASNFKIFDDYLNL</sequence>
<organism evidence="1 2">
    <name type="scientific">Conidiobolus coronatus (strain ATCC 28846 / CBS 209.66 / NRRL 28638)</name>
    <name type="common">Delacroixia coronata</name>
    <dbReference type="NCBI Taxonomy" id="796925"/>
    <lineage>
        <taxon>Eukaryota</taxon>
        <taxon>Fungi</taxon>
        <taxon>Fungi incertae sedis</taxon>
        <taxon>Zoopagomycota</taxon>
        <taxon>Entomophthoromycotina</taxon>
        <taxon>Entomophthoromycetes</taxon>
        <taxon>Entomophthorales</taxon>
        <taxon>Ancylistaceae</taxon>
        <taxon>Conidiobolus</taxon>
    </lineage>
</organism>
<accession>A0A137PBW9</accession>